<dbReference type="STRING" id="1503961.SAMN05421736_101220"/>
<dbReference type="GO" id="GO:0009847">
    <property type="term" value="P:spore germination"/>
    <property type="evidence" value="ECO:0007669"/>
    <property type="project" value="InterPro"/>
</dbReference>
<keyword evidence="11" id="KW-1185">Reference proteome</keyword>
<dbReference type="AlphaFoldDB" id="A0A1H3GN79"/>
<dbReference type="Gene3D" id="3.30.300.210">
    <property type="entry name" value="Nutrient germinant receptor protein C, domain 3"/>
    <property type="match status" value="1"/>
</dbReference>
<dbReference type="InterPro" id="IPR046953">
    <property type="entry name" value="Spore_GerAC-like_C"/>
</dbReference>
<evidence type="ECO:0000256" key="4">
    <source>
        <dbReference type="ARBA" id="ARBA00022729"/>
    </source>
</evidence>
<organism evidence="10 11">
    <name type="scientific">Evansella caseinilytica</name>
    <dbReference type="NCBI Taxonomy" id="1503961"/>
    <lineage>
        <taxon>Bacteria</taxon>
        <taxon>Bacillati</taxon>
        <taxon>Bacillota</taxon>
        <taxon>Bacilli</taxon>
        <taxon>Bacillales</taxon>
        <taxon>Bacillaceae</taxon>
        <taxon>Evansella</taxon>
    </lineage>
</organism>
<evidence type="ECO:0000259" key="9">
    <source>
        <dbReference type="Pfam" id="PF25198"/>
    </source>
</evidence>
<keyword evidence="4" id="KW-0732">Signal</keyword>
<keyword evidence="6" id="KW-0564">Palmitate</keyword>
<dbReference type="InterPro" id="IPR008844">
    <property type="entry name" value="Spore_GerAC-like"/>
</dbReference>
<keyword evidence="7" id="KW-0449">Lipoprotein</keyword>
<dbReference type="NCBIfam" id="TIGR02887">
    <property type="entry name" value="spore_ger_x_C"/>
    <property type="match status" value="1"/>
</dbReference>
<dbReference type="PANTHER" id="PTHR35789:SF1">
    <property type="entry name" value="SPORE GERMINATION PROTEIN B3"/>
    <property type="match status" value="1"/>
</dbReference>
<evidence type="ECO:0000256" key="2">
    <source>
        <dbReference type="ARBA" id="ARBA00007886"/>
    </source>
</evidence>
<dbReference type="PANTHER" id="PTHR35789">
    <property type="entry name" value="SPORE GERMINATION PROTEIN B3"/>
    <property type="match status" value="1"/>
</dbReference>
<comment type="similarity">
    <text evidence="2">Belongs to the GerABKC lipoprotein family.</text>
</comment>
<feature type="domain" description="Spore germination protein N-terminal" evidence="9">
    <location>
        <begin position="25"/>
        <end position="195"/>
    </location>
</feature>
<keyword evidence="5" id="KW-0472">Membrane</keyword>
<dbReference type="Proteomes" id="UP000198935">
    <property type="component" value="Unassembled WGS sequence"/>
</dbReference>
<dbReference type="EMBL" id="FNPI01000001">
    <property type="protein sequence ID" value="SDY04500.1"/>
    <property type="molecule type" value="Genomic_DNA"/>
</dbReference>
<evidence type="ECO:0000313" key="11">
    <source>
        <dbReference type="Proteomes" id="UP000198935"/>
    </source>
</evidence>
<evidence type="ECO:0000256" key="1">
    <source>
        <dbReference type="ARBA" id="ARBA00004635"/>
    </source>
</evidence>
<dbReference type="OrthoDB" id="2569624at2"/>
<keyword evidence="3" id="KW-0309">Germination</keyword>
<evidence type="ECO:0000313" key="10">
    <source>
        <dbReference type="EMBL" id="SDY04500.1"/>
    </source>
</evidence>
<reference evidence="11" key="1">
    <citation type="submission" date="2016-10" db="EMBL/GenBank/DDBJ databases">
        <authorList>
            <person name="Varghese N."/>
            <person name="Submissions S."/>
        </authorList>
    </citation>
    <scope>NUCLEOTIDE SEQUENCE [LARGE SCALE GENOMIC DNA]</scope>
    <source>
        <strain evidence="11">SP</strain>
    </source>
</reference>
<evidence type="ECO:0000259" key="8">
    <source>
        <dbReference type="Pfam" id="PF05504"/>
    </source>
</evidence>
<sequence>MTGNCRLFRGFIILLLLCLLMGCWDSDEIDNLAIVIGSGFDIVNDGQAEATVQIASPTGFPSAGNGGTEISPYLSLSEKGADSSEIINSMQQQLSRRFFLGHRQVIIFGEEYARHGIDQFIDLFMRSPDSRYTGYVLTAYGISAKDVLNASYVFENIPAIAINKMQEEGNALGTLVGEFIASLASDEKTTVTGAIRIVETGAAGNVYRIDHAAVYRENSLAGFLNEEQMKMLLWLKGKLQGSMMSIQFEPKSDKFRGKVGIVFFKSDAKIDVRLENEIPHVAVQMKAKAKMMNNDTPVNMGINENLQQLEKKFVEKIENTLNNILETAQKEWKVDIFDFAEEIHVQHPQFWKNTKDQWLELYPKVPVSFQIELEIQNTGRTQAPAHFKK</sequence>
<protein>
    <submittedName>
        <fullName evidence="10">Spore germination protein KC</fullName>
    </submittedName>
</protein>
<dbReference type="Pfam" id="PF05504">
    <property type="entry name" value="Spore_GerAC"/>
    <property type="match status" value="1"/>
</dbReference>
<accession>A0A1H3GN79</accession>
<feature type="domain" description="Spore germination GerAC-like C-terminal" evidence="8">
    <location>
        <begin position="212"/>
        <end position="379"/>
    </location>
</feature>
<dbReference type="InterPro" id="IPR057336">
    <property type="entry name" value="GerAC_N"/>
</dbReference>
<proteinExistence type="inferred from homology"/>
<comment type="subcellular location">
    <subcellularLocation>
        <location evidence="1">Membrane</location>
        <topology evidence="1">Lipid-anchor</topology>
    </subcellularLocation>
</comment>
<evidence type="ECO:0000256" key="6">
    <source>
        <dbReference type="ARBA" id="ARBA00023139"/>
    </source>
</evidence>
<dbReference type="GO" id="GO:0016020">
    <property type="term" value="C:membrane"/>
    <property type="evidence" value="ECO:0007669"/>
    <property type="project" value="UniProtKB-SubCell"/>
</dbReference>
<evidence type="ECO:0000256" key="7">
    <source>
        <dbReference type="ARBA" id="ARBA00023288"/>
    </source>
</evidence>
<gene>
    <name evidence="10" type="ORF">SAMN05421736_101220</name>
</gene>
<dbReference type="Pfam" id="PF25198">
    <property type="entry name" value="Spore_GerAC_N"/>
    <property type="match status" value="1"/>
</dbReference>
<dbReference type="PROSITE" id="PS51257">
    <property type="entry name" value="PROKAR_LIPOPROTEIN"/>
    <property type="match status" value="1"/>
</dbReference>
<name>A0A1H3GN79_9BACI</name>
<evidence type="ECO:0000256" key="5">
    <source>
        <dbReference type="ARBA" id="ARBA00023136"/>
    </source>
</evidence>
<evidence type="ECO:0000256" key="3">
    <source>
        <dbReference type="ARBA" id="ARBA00022544"/>
    </source>
</evidence>
<dbReference type="InterPro" id="IPR038501">
    <property type="entry name" value="Spore_GerAC_C_sf"/>
</dbReference>